<evidence type="ECO:0000256" key="2">
    <source>
        <dbReference type="ARBA" id="ARBA00023125"/>
    </source>
</evidence>
<evidence type="ECO:0000259" key="4">
    <source>
        <dbReference type="PROSITE" id="PS01124"/>
    </source>
</evidence>
<keyword evidence="3" id="KW-0804">Transcription</keyword>
<dbReference type="Proteomes" id="UP001310022">
    <property type="component" value="Unassembled WGS sequence"/>
</dbReference>
<name>A0AAN4W078_9BACT</name>
<evidence type="ECO:0000313" key="6">
    <source>
        <dbReference type="Proteomes" id="UP001310022"/>
    </source>
</evidence>
<dbReference type="AlphaFoldDB" id="A0AAN4W078"/>
<dbReference type="InterPro" id="IPR011051">
    <property type="entry name" value="RmlC_Cupin_sf"/>
</dbReference>
<organism evidence="5 6">
    <name type="scientific">Persicobacter diffluens</name>
    <dbReference type="NCBI Taxonomy" id="981"/>
    <lineage>
        <taxon>Bacteria</taxon>
        <taxon>Pseudomonadati</taxon>
        <taxon>Bacteroidota</taxon>
        <taxon>Cytophagia</taxon>
        <taxon>Cytophagales</taxon>
        <taxon>Persicobacteraceae</taxon>
        <taxon>Persicobacter</taxon>
    </lineage>
</organism>
<sequence>MFNAAKIFKFSTFINSPEEHFHIARTAIGAEGDLQLHAHDYAEFFYVSSGNGWHYINGAEQPIEKGSFCFIRPQDQHTFKGSRAKGLVITNLALRWETVQQYRQRYFSDSDFYWKAEDQPPFHGKLEADVLQSLIKRVDILLGQTKGLMNLDLFMLHLFDRMNYAQEEKASIPAWLSAALEQFRFPVNLQAGQEGFLALCQRSGDHVNRMMKTCYQKTLTEMINVERMNYVSRQLVMTNAPLKAIYTEAGFHNHSYFFRLFKKQFGLTPLEYREKHHKVF</sequence>
<dbReference type="EMBL" id="BQKE01000002">
    <property type="protein sequence ID" value="GJM63314.1"/>
    <property type="molecule type" value="Genomic_DNA"/>
</dbReference>
<reference evidence="5 6" key="1">
    <citation type="submission" date="2021-12" db="EMBL/GenBank/DDBJ databases">
        <title>Genome sequencing of bacteria with rrn-lacking chromosome and rrn-plasmid.</title>
        <authorList>
            <person name="Anda M."/>
            <person name="Iwasaki W."/>
        </authorList>
    </citation>
    <scope>NUCLEOTIDE SEQUENCE [LARGE SCALE GENOMIC DNA]</scope>
    <source>
        <strain evidence="5 6">NBRC 15940</strain>
    </source>
</reference>
<dbReference type="InterPro" id="IPR003313">
    <property type="entry name" value="AraC-bd"/>
</dbReference>
<dbReference type="Gene3D" id="2.60.120.10">
    <property type="entry name" value="Jelly Rolls"/>
    <property type="match status" value="1"/>
</dbReference>
<dbReference type="RefSeq" id="WP_338238495.1">
    <property type="nucleotide sequence ID" value="NZ_BQKE01000002.1"/>
</dbReference>
<dbReference type="InterPro" id="IPR009057">
    <property type="entry name" value="Homeodomain-like_sf"/>
</dbReference>
<dbReference type="SUPFAM" id="SSF46689">
    <property type="entry name" value="Homeodomain-like"/>
    <property type="match status" value="1"/>
</dbReference>
<gene>
    <name evidence="5" type="ORF">PEDI_38660</name>
</gene>
<dbReference type="GO" id="GO:0043565">
    <property type="term" value="F:sequence-specific DNA binding"/>
    <property type="evidence" value="ECO:0007669"/>
    <property type="project" value="InterPro"/>
</dbReference>
<dbReference type="PANTHER" id="PTHR43280">
    <property type="entry name" value="ARAC-FAMILY TRANSCRIPTIONAL REGULATOR"/>
    <property type="match status" value="1"/>
</dbReference>
<keyword evidence="1" id="KW-0805">Transcription regulation</keyword>
<accession>A0AAN4W078</accession>
<dbReference type="GO" id="GO:0003700">
    <property type="term" value="F:DNA-binding transcription factor activity"/>
    <property type="evidence" value="ECO:0007669"/>
    <property type="project" value="InterPro"/>
</dbReference>
<evidence type="ECO:0000256" key="1">
    <source>
        <dbReference type="ARBA" id="ARBA00023015"/>
    </source>
</evidence>
<dbReference type="Pfam" id="PF12833">
    <property type="entry name" value="HTH_18"/>
    <property type="match status" value="1"/>
</dbReference>
<dbReference type="SMART" id="SM00342">
    <property type="entry name" value="HTH_ARAC"/>
    <property type="match status" value="1"/>
</dbReference>
<dbReference type="Pfam" id="PF02311">
    <property type="entry name" value="AraC_binding"/>
    <property type="match status" value="1"/>
</dbReference>
<keyword evidence="2" id="KW-0238">DNA-binding</keyword>
<proteinExistence type="predicted"/>
<dbReference type="InterPro" id="IPR018060">
    <property type="entry name" value="HTH_AraC"/>
</dbReference>
<dbReference type="SUPFAM" id="SSF51182">
    <property type="entry name" value="RmlC-like cupins"/>
    <property type="match status" value="1"/>
</dbReference>
<dbReference type="InterPro" id="IPR020449">
    <property type="entry name" value="Tscrpt_reg_AraC-type_HTH"/>
</dbReference>
<dbReference type="PRINTS" id="PR00032">
    <property type="entry name" value="HTHARAC"/>
</dbReference>
<dbReference type="PROSITE" id="PS01124">
    <property type="entry name" value="HTH_ARAC_FAMILY_2"/>
    <property type="match status" value="1"/>
</dbReference>
<feature type="domain" description="HTH araC/xylS-type" evidence="4">
    <location>
        <begin position="203"/>
        <end position="275"/>
    </location>
</feature>
<dbReference type="PANTHER" id="PTHR43280:SF34">
    <property type="entry name" value="ARAC-FAMILY TRANSCRIPTIONAL REGULATOR"/>
    <property type="match status" value="1"/>
</dbReference>
<dbReference type="InterPro" id="IPR014710">
    <property type="entry name" value="RmlC-like_jellyroll"/>
</dbReference>
<protein>
    <submittedName>
        <fullName evidence="5">Transcriptional regulator</fullName>
    </submittedName>
</protein>
<evidence type="ECO:0000313" key="5">
    <source>
        <dbReference type="EMBL" id="GJM63314.1"/>
    </source>
</evidence>
<comment type="caution">
    <text evidence="5">The sequence shown here is derived from an EMBL/GenBank/DDBJ whole genome shotgun (WGS) entry which is preliminary data.</text>
</comment>
<keyword evidence="6" id="KW-1185">Reference proteome</keyword>
<dbReference type="Gene3D" id="1.10.10.60">
    <property type="entry name" value="Homeodomain-like"/>
    <property type="match status" value="1"/>
</dbReference>
<evidence type="ECO:0000256" key="3">
    <source>
        <dbReference type="ARBA" id="ARBA00023163"/>
    </source>
</evidence>